<protein>
    <submittedName>
        <fullName evidence="2">Uncharacterized protein</fullName>
    </submittedName>
</protein>
<evidence type="ECO:0000313" key="4">
    <source>
        <dbReference type="Proteomes" id="UP000435112"/>
    </source>
</evidence>
<accession>A0A6A4CGR4</accession>
<organism evidence="2 3">
    <name type="scientific">Phytophthora rubi</name>
    <dbReference type="NCBI Taxonomy" id="129364"/>
    <lineage>
        <taxon>Eukaryota</taxon>
        <taxon>Sar</taxon>
        <taxon>Stramenopiles</taxon>
        <taxon>Oomycota</taxon>
        <taxon>Peronosporomycetes</taxon>
        <taxon>Peronosporales</taxon>
        <taxon>Peronosporaceae</taxon>
        <taxon>Phytophthora</taxon>
    </lineage>
</organism>
<dbReference type="Proteomes" id="UP000435112">
    <property type="component" value="Unassembled WGS sequence"/>
</dbReference>
<dbReference type="Proteomes" id="UP000434957">
    <property type="component" value="Unassembled WGS sequence"/>
</dbReference>
<keyword evidence="3" id="KW-1185">Reference proteome</keyword>
<sequence length="43" mass="5105">MTWNGKYWALSKPDSWTWDGKYWVREKEKNVEPAGIEVSSDKT</sequence>
<evidence type="ECO:0000313" key="1">
    <source>
        <dbReference type="EMBL" id="KAE8977512.1"/>
    </source>
</evidence>
<proteinExistence type="predicted"/>
<evidence type="ECO:0000313" key="3">
    <source>
        <dbReference type="Proteomes" id="UP000434957"/>
    </source>
</evidence>
<name>A0A6A4CGR4_9STRA</name>
<dbReference type="AlphaFoldDB" id="A0A6A4CGR4"/>
<evidence type="ECO:0000313" key="2">
    <source>
        <dbReference type="EMBL" id="KAE9286494.1"/>
    </source>
</evidence>
<dbReference type="EMBL" id="QXFT01003371">
    <property type="protein sequence ID" value="KAE9286494.1"/>
    <property type="molecule type" value="Genomic_DNA"/>
</dbReference>
<gene>
    <name evidence="1" type="ORF">PR002_g24995</name>
    <name evidence="2" type="ORF">PR003_g26306</name>
</gene>
<comment type="caution">
    <text evidence="2">The sequence shown here is derived from an EMBL/GenBank/DDBJ whole genome shotgun (WGS) entry which is preliminary data.</text>
</comment>
<dbReference type="EMBL" id="QXFU01003194">
    <property type="protein sequence ID" value="KAE8977512.1"/>
    <property type="molecule type" value="Genomic_DNA"/>
</dbReference>
<reference evidence="2 3" key="1">
    <citation type="submission" date="2018-08" db="EMBL/GenBank/DDBJ databases">
        <title>Genomic investigation of the strawberry pathogen Phytophthora fragariae indicates pathogenicity is determined by transcriptional variation in three key races.</title>
        <authorList>
            <person name="Adams T.M."/>
            <person name="Armitage A.D."/>
            <person name="Sobczyk M.K."/>
            <person name="Bates H.J."/>
            <person name="Dunwell J.M."/>
            <person name="Nellist C.F."/>
            <person name="Harrison R.J."/>
        </authorList>
    </citation>
    <scope>NUCLEOTIDE SEQUENCE [LARGE SCALE GENOMIC DNA]</scope>
    <source>
        <strain evidence="1 4">SCRP324</strain>
        <strain evidence="2 3">SCRP333</strain>
    </source>
</reference>